<dbReference type="GO" id="GO:0007165">
    <property type="term" value="P:signal transduction"/>
    <property type="evidence" value="ECO:0007669"/>
    <property type="project" value="InterPro"/>
</dbReference>
<evidence type="ECO:0000259" key="2">
    <source>
        <dbReference type="Pfam" id="PF13676"/>
    </source>
</evidence>
<protein>
    <recommendedName>
        <fullName evidence="2">TIR domain-containing protein</fullName>
    </recommendedName>
</protein>
<gene>
    <name evidence="3" type="ORF">E3A20_10120</name>
</gene>
<sequence>MFRIFISYRRGDTRDVTQRLYERIRQQFGAAVFCDVASFCAGDDFRQQILQAADNCDAMVVVIGQHWFGCNPDGSRRLDDPNDWVFQEINHAIDRNITVLPVLIHPARHPAADELPTAIRELAFRESLTIYNDRQFESSVRTVIDSLVVRQERHAGSLERLALRTGRSLRTLRQPFALTALLAAVMLAAFLTWWLRETFDSRGRRVDSAVANTWEQADRMKLEKEIEAMRARPTEPVTERPVDTAVAASLGSPDYSNFDILSDERFWDLRGWKDLSQNTGNPGQSLVVMTRTARILKAAPAQELRFEARTDGTDVCLTCLSHRSKAFEVLQEQPGFVGARSTKVRQLVLDVEDIPAGDEFLVRTRATYVDSLQDPKDRWIGAIGYPRSDRIRMIVLMPADRPLLKYRLQTAPSTRDDPAEYIGPLRLIEAPDRLSLMWEIPNPAQGFVYSIVMEW</sequence>
<reference evidence="3 4" key="2">
    <citation type="submission" date="2019-08" db="EMBL/GenBank/DDBJ databases">
        <authorList>
            <person name="Henke P."/>
        </authorList>
    </citation>
    <scope>NUCLEOTIDE SEQUENCE [LARGE SCALE GENOMIC DNA]</scope>
    <source>
        <strain evidence="3">Phe10_nw2017</strain>
    </source>
</reference>
<feature type="domain" description="TIR" evidence="2">
    <location>
        <begin position="4"/>
        <end position="124"/>
    </location>
</feature>
<dbReference type="InterPro" id="IPR000157">
    <property type="entry name" value="TIR_dom"/>
</dbReference>
<dbReference type="Pfam" id="PF13676">
    <property type="entry name" value="TIR_2"/>
    <property type="match status" value="1"/>
</dbReference>
<keyword evidence="4" id="KW-1185">Reference proteome</keyword>
<keyword evidence="1" id="KW-0812">Transmembrane</keyword>
<dbReference type="InterPro" id="IPR035897">
    <property type="entry name" value="Toll_tir_struct_dom_sf"/>
</dbReference>
<keyword evidence="1" id="KW-1133">Transmembrane helix</keyword>
<dbReference type="Gene3D" id="3.40.50.10140">
    <property type="entry name" value="Toll/interleukin-1 receptor homology (TIR) domain"/>
    <property type="match status" value="1"/>
</dbReference>
<dbReference type="Proteomes" id="UP000321083">
    <property type="component" value="Unassembled WGS sequence"/>
</dbReference>
<evidence type="ECO:0000313" key="4">
    <source>
        <dbReference type="Proteomes" id="UP000321083"/>
    </source>
</evidence>
<dbReference type="AlphaFoldDB" id="A0A5C6M6T3"/>
<reference evidence="3 4" key="1">
    <citation type="submission" date="2019-08" db="EMBL/GenBank/DDBJ databases">
        <title>100 year-old enigma solved: identification of Planctomyces bekefii, the type genus and species of the phylum Planctomycetes.</title>
        <authorList>
            <person name="Svetlana D.N."/>
            <person name="Overmann J."/>
        </authorList>
    </citation>
    <scope>NUCLEOTIDE SEQUENCE [LARGE SCALE GENOMIC DNA]</scope>
    <source>
        <strain evidence="3">Phe10_nw2017</strain>
    </source>
</reference>
<proteinExistence type="predicted"/>
<dbReference type="SUPFAM" id="SSF52200">
    <property type="entry name" value="Toll/Interleukin receptor TIR domain"/>
    <property type="match status" value="1"/>
</dbReference>
<evidence type="ECO:0000256" key="1">
    <source>
        <dbReference type="SAM" id="Phobius"/>
    </source>
</evidence>
<evidence type="ECO:0000313" key="3">
    <source>
        <dbReference type="EMBL" id="TWW09859.1"/>
    </source>
</evidence>
<keyword evidence="1" id="KW-0472">Membrane</keyword>
<comment type="caution">
    <text evidence="3">The sequence shown here is derived from an EMBL/GenBank/DDBJ whole genome shotgun (WGS) entry which is preliminary data.</text>
</comment>
<accession>A0A5C6M6T3</accession>
<organism evidence="3 4">
    <name type="scientific">Planctomyces bekefii</name>
    <dbReference type="NCBI Taxonomy" id="1653850"/>
    <lineage>
        <taxon>Bacteria</taxon>
        <taxon>Pseudomonadati</taxon>
        <taxon>Planctomycetota</taxon>
        <taxon>Planctomycetia</taxon>
        <taxon>Planctomycetales</taxon>
        <taxon>Planctomycetaceae</taxon>
        <taxon>Planctomyces</taxon>
    </lineage>
</organism>
<dbReference type="EMBL" id="SRHE01000161">
    <property type="protein sequence ID" value="TWW09859.1"/>
    <property type="molecule type" value="Genomic_DNA"/>
</dbReference>
<name>A0A5C6M6T3_9PLAN</name>
<feature type="transmembrane region" description="Helical" evidence="1">
    <location>
        <begin position="176"/>
        <end position="195"/>
    </location>
</feature>